<feature type="binding site" evidence="9">
    <location>
        <begin position="283"/>
        <end position="286"/>
    </location>
    <ligand>
        <name>GTP</name>
        <dbReference type="ChEBI" id="CHEBI:37565"/>
    </ligand>
</feature>
<comment type="similarity">
    <text evidence="2 9">Belongs to the TRAFAC class OBG-HflX-like GTPase superfamily. OBG GTPase family.</text>
</comment>
<dbReference type="PROSITE" id="PS51881">
    <property type="entry name" value="OCT"/>
    <property type="match status" value="1"/>
</dbReference>
<feature type="binding site" evidence="9">
    <location>
        <begin position="191"/>
        <end position="195"/>
    </location>
    <ligand>
        <name>GTP</name>
        <dbReference type="ChEBI" id="CHEBI:37565"/>
    </ligand>
</feature>
<name>A0A7X6N3G5_9LACO</name>
<dbReference type="EMBL" id="JAAXPN010000008">
    <property type="protein sequence ID" value="NKZ24624.1"/>
    <property type="molecule type" value="Genomic_DNA"/>
</dbReference>
<dbReference type="AlphaFoldDB" id="A0A7X6N3G5"/>
<protein>
    <recommendedName>
        <fullName evidence="9">GTPase Obg</fullName>
        <ecNumber evidence="9">3.6.5.-</ecNumber>
    </recommendedName>
    <alternativeName>
        <fullName evidence="9">GTP-binding protein Obg</fullName>
    </alternativeName>
</protein>
<evidence type="ECO:0000259" key="11">
    <source>
        <dbReference type="PROSITE" id="PS51881"/>
    </source>
</evidence>
<dbReference type="Proteomes" id="UP000549765">
    <property type="component" value="Unassembled WGS sequence"/>
</dbReference>
<keyword evidence="6 9" id="KW-0378">Hydrolase</keyword>
<feature type="binding site" evidence="9">
    <location>
        <position position="173"/>
    </location>
    <ligand>
        <name>Mg(2+)</name>
        <dbReference type="ChEBI" id="CHEBI:18420"/>
    </ligand>
</feature>
<comment type="subunit">
    <text evidence="9">Monomer.</text>
</comment>
<evidence type="ECO:0000256" key="5">
    <source>
        <dbReference type="ARBA" id="ARBA00022741"/>
    </source>
</evidence>
<evidence type="ECO:0000256" key="6">
    <source>
        <dbReference type="ARBA" id="ARBA00022801"/>
    </source>
</evidence>
<dbReference type="NCBIfam" id="NF008955">
    <property type="entry name" value="PRK12297.1"/>
    <property type="match status" value="1"/>
</dbReference>
<dbReference type="NCBIfam" id="TIGR02729">
    <property type="entry name" value="Obg_CgtA"/>
    <property type="match status" value="1"/>
</dbReference>
<dbReference type="Pfam" id="PF01926">
    <property type="entry name" value="MMR_HSR1"/>
    <property type="match status" value="1"/>
</dbReference>
<feature type="domain" description="OCT" evidence="11">
    <location>
        <begin position="359"/>
        <end position="437"/>
    </location>
</feature>
<dbReference type="EC" id="3.6.5.-" evidence="9"/>
<dbReference type="PANTHER" id="PTHR11702">
    <property type="entry name" value="DEVELOPMENTALLY REGULATED GTP-BINDING PROTEIN-RELATED"/>
    <property type="match status" value="1"/>
</dbReference>
<keyword evidence="7 9" id="KW-0460">Magnesium</keyword>
<comment type="cofactor">
    <cofactor evidence="1 9">
        <name>Mg(2+)</name>
        <dbReference type="ChEBI" id="CHEBI:18420"/>
    </cofactor>
</comment>
<dbReference type="InterPro" id="IPR031167">
    <property type="entry name" value="G_OBG"/>
</dbReference>
<dbReference type="RefSeq" id="WP_168722419.1">
    <property type="nucleotide sequence ID" value="NZ_JAAXPN010000008.1"/>
</dbReference>
<feature type="domain" description="OBG-type G" evidence="10">
    <location>
        <begin position="160"/>
        <end position="336"/>
    </location>
</feature>
<dbReference type="InterPro" id="IPR014100">
    <property type="entry name" value="GTP-bd_Obg/CgtA"/>
</dbReference>
<dbReference type="PROSITE" id="PS51883">
    <property type="entry name" value="OBG"/>
    <property type="match status" value="1"/>
</dbReference>
<evidence type="ECO:0000256" key="2">
    <source>
        <dbReference type="ARBA" id="ARBA00007699"/>
    </source>
</evidence>
<feature type="binding site" evidence="9">
    <location>
        <begin position="213"/>
        <end position="216"/>
    </location>
    <ligand>
        <name>GTP</name>
        <dbReference type="ChEBI" id="CHEBI:37565"/>
    </ligand>
</feature>
<dbReference type="Gene3D" id="3.40.50.300">
    <property type="entry name" value="P-loop containing nucleotide triphosphate hydrolases"/>
    <property type="match status" value="1"/>
</dbReference>
<evidence type="ECO:0000259" key="12">
    <source>
        <dbReference type="PROSITE" id="PS51883"/>
    </source>
</evidence>
<evidence type="ECO:0000256" key="9">
    <source>
        <dbReference type="HAMAP-Rule" id="MF_01454"/>
    </source>
</evidence>
<dbReference type="InterPro" id="IPR006074">
    <property type="entry name" value="GTP1-OBG_CS"/>
</dbReference>
<dbReference type="HAMAP" id="MF_01454">
    <property type="entry name" value="GTPase_Obg"/>
    <property type="match status" value="1"/>
</dbReference>
<dbReference type="CDD" id="cd01898">
    <property type="entry name" value="Obg"/>
    <property type="match status" value="1"/>
</dbReference>
<dbReference type="PIRSF" id="PIRSF002401">
    <property type="entry name" value="GTP_bd_Obg/CgtA"/>
    <property type="match status" value="1"/>
</dbReference>
<dbReference type="InterPro" id="IPR015349">
    <property type="entry name" value="OCT_dom"/>
</dbReference>
<dbReference type="GO" id="GO:0000287">
    <property type="term" value="F:magnesium ion binding"/>
    <property type="evidence" value="ECO:0007669"/>
    <property type="project" value="InterPro"/>
</dbReference>
<feature type="binding site" evidence="9">
    <location>
        <begin position="166"/>
        <end position="173"/>
    </location>
    <ligand>
        <name>GTP</name>
        <dbReference type="ChEBI" id="CHEBI:37565"/>
    </ligand>
</feature>
<comment type="subcellular location">
    <subcellularLocation>
        <location evidence="9">Cytoplasm</location>
    </subcellularLocation>
</comment>
<evidence type="ECO:0000256" key="8">
    <source>
        <dbReference type="ARBA" id="ARBA00023134"/>
    </source>
</evidence>
<dbReference type="NCBIfam" id="NF008954">
    <property type="entry name" value="PRK12296.1"/>
    <property type="match status" value="1"/>
</dbReference>
<dbReference type="NCBIfam" id="NF008956">
    <property type="entry name" value="PRK12299.1"/>
    <property type="match status" value="1"/>
</dbReference>
<dbReference type="GO" id="GO:0005525">
    <property type="term" value="F:GTP binding"/>
    <property type="evidence" value="ECO:0007669"/>
    <property type="project" value="UniProtKB-UniRule"/>
</dbReference>
<dbReference type="NCBIfam" id="TIGR03595">
    <property type="entry name" value="Obg_CgtA_exten"/>
    <property type="match status" value="1"/>
</dbReference>
<dbReference type="Pfam" id="PF09269">
    <property type="entry name" value="DUF1967"/>
    <property type="match status" value="1"/>
</dbReference>
<evidence type="ECO:0000256" key="7">
    <source>
        <dbReference type="ARBA" id="ARBA00022842"/>
    </source>
</evidence>
<dbReference type="GO" id="GO:0005737">
    <property type="term" value="C:cytoplasm"/>
    <property type="evidence" value="ECO:0007669"/>
    <property type="project" value="UniProtKB-SubCell"/>
</dbReference>
<dbReference type="InterPro" id="IPR006073">
    <property type="entry name" value="GTP-bd"/>
</dbReference>
<dbReference type="InterPro" id="IPR006169">
    <property type="entry name" value="GTP1_OBG_dom"/>
</dbReference>
<feature type="binding site" evidence="9">
    <location>
        <position position="193"/>
    </location>
    <ligand>
        <name>Mg(2+)</name>
        <dbReference type="ChEBI" id="CHEBI:18420"/>
    </ligand>
</feature>
<keyword evidence="5 9" id="KW-0547">Nucleotide-binding</keyword>
<dbReference type="Gene3D" id="2.70.210.12">
    <property type="entry name" value="GTP1/OBG domain"/>
    <property type="match status" value="1"/>
</dbReference>
<evidence type="ECO:0000259" key="10">
    <source>
        <dbReference type="PROSITE" id="PS51710"/>
    </source>
</evidence>
<dbReference type="InterPro" id="IPR045086">
    <property type="entry name" value="OBG_GTPase"/>
</dbReference>
<dbReference type="Gene3D" id="3.30.300.350">
    <property type="entry name" value="GTP-binding protein OBG, C-terminal domain"/>
    <property type="match status" value="1"/>
</dbReference>
<evidence type="ECO:0000313" key="14">
    <source>
        <dbReference type="Proteomes" id="UP000549765"/>
    </source>
</evidence>
<evidence type="ECO:0000256" key="3">
    <source>
        <dbReference type="ARBA" id="ARBA00022490"/>
    </source>
</evidence>
<dbReference type="SUPFAM" id="SSF102741">
    <property type="entry name" value="Obg GTP-binding protein C-terminal domain"/>
    <property type="match status" value="1"/>
</dbReference>
<dbReference type="InterPro" id="IPR027417">
    <property type="entry name" value="P-loop_NTPase"/>
</dbReference>
<organism evidence="13 14">
    <name type="scientific">Periweissella fabalis</name>
    <dbReference type="NCBI Taxonomy" id="1070421"/>
    <lineage>
        <taxon>Bacteria</taxon>
        <taxon>Bacillati</taxon>
        <taxon>Bacillota</taxon>
        <taxon>Bacilli</taxon>
        <taxon>Lactobacillales</taxon>
        <taxon>Lactobacillaceae</taxon>
        <taxon>Periweissella</taxon>
    </lineage>
</organism>
<dbReference type="InterPro" id="IPR036726">
    <property type="entry name" value="GTP1_OBG_dom_sf"/>
</dbReference>
<dbReference type="SUPFAM" id="SSF82051">
    <property type="entry name" value="Obg GTP-binding protein N-terminal domain"/>
    <property type="match status" value="1"/>
</dbReference>
<dbReference type="PROSITE" id="PS51710">
    <property type="entry name" value="G_OBG"/>
    <property type="match status" value="1"/>
</dbReference>
<dbReference type="GO" id="GO:0003924">
    <property type="term" value="F:GTPase activity"/>
    <property type="evidence" value="ECO:0007669"/>
    <property type="project" value="UniProtKB-UniRule"/>
</dbReference>
<keyword evidence="14" id="KW-1185">Reference proteome</keyword>
<accession>A0A7X6N3G5</accession>
<keyword evidence="8 9" id="KW-0342">GTP-binding</keyword>
<dbReference type="PANTHER" id="PTHR11702:SF31">
    <property type="entry name" value="MITOCHONDRIAL RIBOSOME-ASSOCIATED GTPASE 2"/>
    <property type="match status" value="1"/>
</dbReference>
<dbReference type="PROSITE" id="PS00905">
    <property type="entry name" value="GTP1_OBG"/>
    <property type="match status" value="1"/>
</dbReference>
<gene>
    <name evidence="13" type="primary">obgE</name>
    <name evidence="9" type="synonym">obg</name>
    <name evidence="13" type="ORF">HF964_07445</name>
</gene>
<dbReference type="InterPro" id="IPR036346">
    <property type="entry name" value="GTP-bd_prot_GTP1/OBG_C_sf"/>
</dbReference>
<feature type="domain" description="Obg" evidence="12">
    <location>
        <begin position="1"/>
        <end position="159"/>
    </location>
</feature>
<evidence type="ECO:0000313" key="13">
    <source>
        <dbReference type="EMBL" id="NKZ24624.1"/>
    </source>
</evidence>
<evidence type="ECO:0000256" key="1">
    <source>
        <dbReference type="ARBA" id="ARBA00001946"/>
    </source>
</evidence>
<keyword evidence="4 9" id="KW-0479">Metal-binding</keyword>
<evidence type="ECO:0000256" key="4">
    <source>
        <dbReference type="ARBA" id="ARBA00022723"/>
    </source>
</evidence>
<proteinExistence type="inferred from homology"/>
<dbReference type="PRINTS" id="PR00326">
    <property type="entry name" value="GTP1OBG"/>
</dbReference>
<comment type="function">
    <text evidence="9">An essential GTPase which binds GTP, GDP and possibly (p)ppGpp with moderate affinity, with high nucleotide exchange rates and a fairly low GTP hydrolysis rate. Plays a role in control of the cell cycle, stress response, ribosome biogenesis and in those bacteria that undergo differentiation, in morphogenesis control.</text>
</comment>
<sequence>MAFVDQVKIEVKAGSGGDGIVSFRREKFVDMGGPFGGDGGRGGSIILKVDEGLRTLMDFRYKRHFKAENGAKGGTKGMTGRSSDNLYVKIPQGTTVTDVETGEILADLTTNGEEFVVVKGGRGGRGNMRFATPNNPAPEIAENGEPGQVRTIKLELKVLADVGLVGLPSVGKSTLLSIVTSAKPKIAEYHFTTLVPNLGMVRLDDGRDFVMADLPGLIEGASQGVGLGIQFLRHVERTRVILHLIDMSGMNETDPYESFVKINEELKQYDPALLDRPQIIVPSKMDMPDSEENLAKFKEELAADNYLENKPEIMPISAITRTGLEPLLNRTADLLDVTPEFPMKDMMIEDDPTIAHYEFEEDDEPAFTISTGEYGEWVLSGEKIEKLFRMTNTAHDESVLRFARQLRSMGVDDALREAGAENGDEVAILNFRFEFSD</sequence>
<reference evidence="13 14" key="1">
    <citation type="submission" date="2020-04" db="EMBL/GenBank/DDBJ databases">
        <title>MicrobeNet Type strains.</title>
        <authorList>
            <person name="Nicholson A.C."/>
        </authorList>
    </citation>
    <scope>NUCLEOTIDE SEQUENCE [LARGE SCALE GENOMIC DNA]</scope>
    <source>
        <strain evidence="13 14">CCUG 61472</strain>
    </source>
</reference>
<keyword evidence="3 9" id="KW-0963">Cytoplasm</keyword>
<dbReference type="SUPFAM" id="SSF52540">
    <property type="entry name" value="P-loop containing nucleoside triphosphate hydrolases"/>
    <property type="match status" value="1"/>
</dbReference>
<dbReference type="FunFam" id="2.70.210.12:FF:000001">
    <property type="entry name" value="GTPase Obg"/>
    <property type="match status" value="1"/>
</dbReference>
<feature type="binding site" evidence="9">
    <location>
        <begin position="317"/>
        <end position="319"/>
    </location>
    <ligand>
        <name>GTP</name>
        <dbReference type="ChEBI" id="CHEBI:37565"/>
    </ligand>
</feature>
<comment type="caution">
    <text evidence="13">The sequence shown here is derived from an EMBL/GenBank/DDBJ whole genome shotgun (WGS) entry which is preliminary data.</text>
</comment>
<dbReference type="GO" id="GO:0042254">
    <property type="term" value="P:ribosome biogenesis"/>
    <property type="evidence" value="ECO:0007669"/>
    <property type="project" value="UniProtKB-UniRule"/>
</dbReference>
<dbReference type="Pfam" id="PF01018">
    <property type="entry name" value="GTP1_OBG"/>
    <property type="match status" value="1"/>
</dbReference>